<evidence type="ECO:0000256" key="2">
    <source>
        <dbReference type="ARBA" id="ARBA00022908"/>
    </source>
</evidence>
<dbReference type="FunFam" id="3.40.50.1390:FF:000001">
    <property type="entry name" value="DNA recombinase"/>
    <property type="match status" value="1"/>
</dbReference>
<gene>
    <name evidence="6" type="primary">PLESTB004217</name>
    <name evidence="6" type="ORF">PLESTB_001976700</name>
</gene>
<dbReference type="InterPro" id="IPR050639">
    <property type="entry name" value="SSR_resolvase"/>
</dbReference>
<dbReference type="Pfam" id="PF00239">
    <property type="entry name" value="Resolvase"/>
    <property type="match status" value="1"/>
</dbReference>
<dbReference type="CDD" id="cd03768">
    <property type="entry name" value="SR_ResInv"/>
    <property type="match status" value="1"/>
</dbReference>
<name>A0A9W6C3F0_9CHLO</name>
<dbReference type="InterPro" id="IPR006118">
    <property type="entry name" value="Recombinase_CS"/>
</dbReference>
<dbReference type="PROSITE" id="PS00397">
    <property type="entry name" value="RECOMBINASES_1"/>
    <property type="match status" value="1"/>
</dbReference>
<dbReference type="PROSITE" id="PS51736">
    <property type="entry name" value="RECOMBINASES_3"/>
    <property type="match status" value="1"/>
</dbReference>
<keyword evidence="2" id="KW-0229">DNA integration</keyword>
<dbReference type="InterPro" id="IPR006119">
    <property type="entry name" value="Resolv_N"/>
</dbReference>
<accession>A0A9W6C3F0</accession>
<dbReference type="PANTHER" id="PTHR30461:SF2">
    <property type="entry name" value="SERINE RECOMBINASE PINE-RELATED"/>
    <property type="match status" value="1"/>
</dbReference>
<keyword evidence="7" id="KW-1185">Reference proteome</keyword>
<dbReference type="AlphaFoldDB" id="A0A9W6C3F0"/>
<dbReference type="InterPro" id="IPR044925">
    <property type="entry name" value="His-Me_finger_sf"/>
</dbReference>
<dbReference type="SMART" id="SM00857">
    <property type="entry name" value="Resolvase"/>
    <property type="match status" value="1"/>
</dbReference>
<dbReference type="EMBL" id="BRXU01000081">
    <property type="protein sequence ID" value="GLC63062.1"/>
    <property type="molecule type" value="Genomic_DNA"/>
</dbReference>
<evidence type="ECO:0000313" key="6">
    <source>
        <dbReference type="EMBL" id="GLC63062.1"/>
    </source>
</evidence>
<dbReference type="PANTHER" id="PTHR30461">
    <property type="entry name" value="DNA-INVERTASE FROM LAMBDOID PROPHAGE"/>
    <property type="match status" value="1"/>
</dbReference>
<feature type="domain" description="Resolvase/invertase-type recombinase catalytic" evidence="5">
    <location>
        <begin position="16"/>
        <end position="151"/>
    </location>
</feature>
<dbReference type="PROSITE" id="PS00398">
    <property type="entry name" value="RECOMBINASES_2"/>
    <property type="match status" value="1"/>
</dbReference>
<evidence type="ECO:0000256" key="4">
    <source>
        <dbReference type="ARBA" id="ARBA00023172"/>
    </source>
</evidence>
<keyword evidence="4" id="KW-0233">DNA recombination</keyword>
<dbReference type="SUPFAM" id="SSF54060">
    <property type="entry name" value="His-Me finger endonucleases"/>
    <property type="match status" value="1"/>
</dbReference>
<dbReference type="GO" id="GO:0003677">
    <property type="term" value="F:DNA binding"/>
    <property type="evidence" value="ECO:0007669"/>
    <property type="project" value="UniProtKB-KW"/>
</dbReference>
<evidence type="ECO:0000313" key="7">
    <source>
        <dbReference type="Proteomes" id="UP001165080"/>
    </source>
</evidence>
<dbReference type="Proteomes" id="UP001165080">
    <property type="component" value="Unassembled WGS sequence"/>
</dbReference>
<evidence type="ECO:0000256" key="1">
    <source>
        <dbReference type="ARBA" id="ARBA00009913"/>
    </source>
</evidence>
<sequence length="424" mass="47157">MTQKAHDPAYSSQPGRLIGYARVSTTSQNLDVQLRALTEAGVPAELVFTDKISGTQAERPGLAALMAEAREGDTLVLYSLDRLGRSLVHMVTTIDELIRRGVALRSLTDTIDTTTPAGRFQLNVFVATAEYQRALIVERVQDGLEAARARGVQLGRKSPITPEQVRAIHRLHRAGLSHYKIHRRVGVSKGAVGRVLHGEIKSLAHRRPLMPRLVILYLLWWVRLFYRIGHAIAHWVLRIIPMPSALRHRVAGAVAITPYLFWVWDAVGINDNTWSAIAVGPEPDSCWLWLGAISDDGYGRFWLPTANGQRAVAAHRFSLATVHGGLGAIEGLTALHWCDVPLCVHASLEPSTHLLLGSRSENMADRAMKGRMPSATAARWRRLSRAERSARSRQLREELKTHGWDEDVVRELVHGIDPDHPTLF</sequence>
<dbReference type="GO" id="GO:0015074">
    <property type="term" value="P:DNA integration"/>
    <property type="evidence" value="ECO:0007669"/>
    <property type="project" value="UniProtKB-KW"/>
</dbReference>
<reference evidence="6 7" key="1">
    <citation type="journal article" date="2023" name="Commun. Biol.">
        <title>Reorganization of the ancestral sex-determining regions during the evolution of trioecy in Pleodorina starrii.</title>
        <authorList>
            <person name="Takahashi K."/>
            <person name="Suzuki S."/>
            <person name="Kawai-Toyooka H."/>
            <person name="Yamamoto K."/>
            <person name="Hamaji T."/>
            <person name="Ootsuki R."/>
            <person name="Yamaguchi H."/>
            <person name="Kawachi M."/>
            <person name="Higashiyama T."/>
            <person name="Nozaki H."/>
        </authorList>
    </citation>
    <scope>NUCLEOTIDE SEQUENCE [LARGE SCALE GENOMIC DNA]</scope>
    <source>
        <strain evidence="6 7">NIES-4479</strain>
    </source>
</reference>
<evidence type="ECO:0000256" key="3">
    <source>
        <dbReference type="ARBA" id="ARBA00023125"/>
    </source>
</evidence>
<keyword evidence="3" id="KW-0238">DNA-binding</keyword>
<dbReference type="GO" id="GO:0000150">
    <property type="term" value="F:DNA strand exchange activity"/>
    <property type="evidence" value="ECO:0007669"/>
    <property type="project" value="InterPro"/>
</dbReference>
<proteinExistence type="inferred from homology"/>
<comment type="similarity">
    <text evidence="1">Belongs to the site-specific recombinase resolvase family.</text>
</comment>
<dbReference type="Gene3D" id="3.40.50.1390">
    <property type="entry name" value="Resolvase, N-terminal catalytic domain"/>
    <property type="match status" value="1"/>
</dbReference>
<comment type="caution">
    <text evidence="6">The sequence shown here is derived from an EMBL/GenBank/DDBJ whole genome shotgun (WGS) entry which is preliminary data.</text>
</comment>
<evidence type="ECO:0000259" key="5">
    <source>
        <dbReference type="PROSITE" id="PS51736"/>
    </source>
</evidence>
<organism evidence="6 7">
    <name type="scientific">Pleodorina starrii</name>
    <dbReference type="NCBI Taxonomy" id="330485"/>
    <lineage>
        <taxon>Eukaryota</taxon>
        <taxon>Viridiplantae</taxon>
        <taxon>Chlorophyta</taxon>
        <taxon>core chlorophytes</taxon>
        <taxon>Chlorophyceae</taxon>
        <taxon>CS clade</taxon>
        <taxon>Chlamydomonadales</taxon>
        <taxon>Volvocaceae</taxon>
        <taxon>Pleodorina</taxon>
    </lineage>
</organism>
<protein>
    <recommendedName>
        <fullName evidence="5">Resolvase/invertase-type recombinase catalytic domain-containing protein</fullName>
    </recommendedName>
</protein>
<dbReference type="InterPro" id="IPR036162">
    <property type="entry name" value="Resolvase-like_N_sf"/>
</dbReference>
<dbReference type="SUPFAM" id="SSF53041">
    <property type="entry name" value="Resolvase-like"/>
    <property type="match status" value="1"/>
</dbReference>